<dbReference type="Gene3D" id="2.60.40.1120">
    <property type="entry name" value="Carboxypeptidase-like, regulatory domain"/>
    <property type="match status" value="1"/>
</dbReference>
<feature type="compositionally biased region" description="Pro residues" evidence="3">
    <location>
        <begin position="529"/>
        <end position="546"/>
    </location>
</feature>
<protein>
    <recommendedName>
        <fullName evidence="5">High-affinity leucine-specific transport system, periplasmic binding protein LivK</fullName>
    </recommendedName>
</protein>
<dbReference type="InterPro" id="IPR011043">
    <property type="entry name" value="Gal_Oxase/kelch_b-propeller"/>
</dbReference>
<dbReference type="SMART" id="SM00612">
    <property type="entry name" value="Kelch"/>
    <property type="match status" value="6"/>
</dbReference>
<feature type="compositionally biased region" description="Pro residues" evidence="3">
    <location>
        <begin position="587"/>
        <end position="601"/>
    </location>
</feature>
<reference evidence="4" key="1">
    <citation type="submission" date="2020-02" db="EMBL/GenBank/DDBJ databases">
        <authorList>
            <person name="Meier V. D."/>
        </authorList>
    </citation>
    <scope>NUCLEOTIDE SEQUENCE</scope>
    <source>
        <strain evidence="4">AVDCRST_MAG18</strain>
    </source>
</reference>
<feature type="compositionally biased region" description="Low complexity" evidence="3">
    <location>
        <begin position="547"/>
        <end position="565"/>
    </location>
</feature>
<accession>A0A6J4VMH0</accession>
<keyword evidence="2" id="KW-0677">Repeat</keyword>
<name>A0A6J4VMH0_9BACT</name>
<sequence length="695" mass="70009">MNAHRQAARSPGRSTARRRALPLLSLLLILVACSGPRALTPTPRIPVTVIPTAIGTAAVAGTVTVLPATSTRMIGTPIGTTTRTVAPPGGEIEASGGWGGAGSLAQVRSGHTATLLPNGRLLIVGGEGGPGGANSLASAEVYDPRTNTWSYGPTLNLGRVAHTTTRLSTGEVLVVGGDTVQPDQPAAPTNSVELFDPATNSWRPGAAAALGRGDHTATILPDGRVLVVGGEALEPSTGQRRALASAEVYDPRTNRWAVVEDLGRPRVGHTATVLPDGRVVVSGGETPAVNGQREVTSGVEVFDPATGRWSLSGDLTTGRSGHTATLLPDGRVLVVGGQTTETRGGRVRLVGVAAAIPSATAEVFDPQSGSWRPVASLGTARVGHSATLLPGGQLLVAGGYALDGDRPLASAERYDVAANSWAAFPLPIARAGHTATLLADGSTILVGGKAGPDSYVEQVDRYAARGTPLATPMAPAQPTPTVAPSASAQPVPTATPVPPTQPAVVPTATRPPATPTPRPPTSTPTVRPTSPPIAIPPTEPPAPPTNTPTLPTATSAPPTSTPILPKFEPTEPPAPPTNTPTVVVAPTAPPTVPPRPPTPTATPLPARPGTVFGIVQGCYAGACNPLTGVLVSTAGLSTRTSQGSYALSNVPAGTVTVTVSGAVSGSKTVTVPAGGRIDVSFTLECKDPVACGFKP</sequence>
<organism evidence="4">
    <name type="scientific">uncultured Thermomicrobiales bacterium</name>
    <dbReference type="NCBI Taxonomy" id="1645740"/>
    <lineage>
        <taxon>Bacteria</taxon>
        <taxon>Pseudomonadati</taxon>
        <taxon>Thermomicrobiota</taxon>
        <taxon>Thermomicrobia</taxon>
        <taxon>Thermomicrobiales</taxon>
        <taxon>environmental samples</taxon>
    </lineage>
</organism>
<dbReference type="PANTHER" id="PTHR46344">
    <property type="entry name" value="OS02G0202900 PROTEIN"/>
    <property type="match status" value="1"/>
</dbReference>
<dbReference type="SUPFAM" id="SSF50965">
    <property type="entry name" value="Galactose oxidase, central domain"/>
    <property type="match status" value="2"/>
</dbReference>
<dbReference type="InterPro" id="IPR015915">
    <property type="entry name" value="Kelch-typ_b-propeller"/>
</dbReference>
<gene>
    <name evidence="4" type="ORF">AVDCRST_MAG18-3326</name>
</gene>
<dbReference type="InterPro" id="IPR006652">
    <property type="entry name" value="Kelch_1"/>
</dbReference>
<dbReference type="PANTHER" id="PTHR46344:SF27">
    <property type="entry name" value="KELCH REPEAT SUPERFAMILY PROTEIN"/>
    <property type="match status" value="1"/>
</dbReference>
<evidence type="ECO:0000256" key="3">
    <source>
        <dbReference type="SAM" id="MobiDB-lite"/>
    </source>
</evidence>
<evidence type="ECO:0000256" key="2">
    <source>
        <dbReference type="ARBA" id="ARBA00022737"/>
    </source>
</evidence>
<dbReference type="InterPro" id="IPR037293">
    <property type="entry name" value="Gal_Oxidase_central_sf"/>
</dbReference>
<dbReference type="PRINTS" id="PR01217">
    <property type="entry name" value="PRICHEXTENSN"/>
</dbReference>
<feature type="compositionally biased region" description="Pro residues" evidence="3">
    <location>
        <begin position="512"/>
        <end position="522"/>
    </location>
</feature>
<dbReference type="EMBL" id="CADCWN010000249">
    <property type="protein sequence ID" value="CAA9582312.1"/>
    <property type="molecule type" value="Genomic_DNA"/>
</dbReference>
<dbReference type="GO" id="GO:0030246">
    <property type="term" value="F:carbohydrate binding"/>
    <property type="evidence" value="ECO:0007669"/>
    <property type="project" value="InterPro"/>
</dbReference>
<dbReference type="PROSITE" id="PS51257">
    <property type="entry name" value="PROKAR_LIPOPROTEIN"/>
    <property type="match status" value="1"/>
</dbReference>
<feature type="compositionally biased region" description="Low complexity" evidence="3">
    <location>
        <begin position="502"/>
        <end position="511"/>
    </location>
</feature>
<evidence type="ECO:0000313" key="4">
    <source>
        <dbReference type="EMBL" id="CAA9582312.1"/>
    </source>
</evidence>
<dbReference type="AlphaFoldDB" id="A0A6J4VMH0"/>
<dbReference type="Pfam" id="PF24681">
    <property type="entry name" value="Kelch_KLHDC2_KLHL20_DRC7"/>
    <property type="match status" value="1"/>
</dbReference>
<dbReference type="InterPro" id="IPR013784">
    <property type="entry name" value="Carb-bd-like_fold"/>
</dbReference>
<feature type="compositionally biased region" description="Low complexity" evidence="3">
    <location>
        <begin position="469"/>
        <end position="492"/>
    </location>
</feature>
<feature type="region of interest" description="Disordered" evidence="3">
    <location>
        <begin position="469"/>
        <end position="601"/>
    </location>
</feature>
<dbReference type="SUPFAM" id="SSF49452">
    <property type="entry name" value="Starch-binding domain-like"/>
    <property type="match status" value="1"/>
</dbReference>
<dbReference type="Gene3D" id="2.130.10.80">
    <property type="entry name" value="Galactose oxidase/kelch, beta-propeller"/>
    <property type="match status" value="3"/>
</dbReference>
<evidence type="ECO:0000256" key="1">
    <source>
        <dbReference type="ARBA" id="ARBA00022441"/>
    </source>
</evidence>
<evidence type="ECO:0008006" key="5">
    <source>
        <dbReference type="Google" id="ProtNLM"/>
    </source>
</evidence>
<proteinExistence type="predicted"/>
<keyword evidence="1" id="KW-0880">Kelch repeat</keyword>
<dbReference type="Gene3D" id="2.120.10.80">
    <property type="entry name" value="Kelch-type beta propeller"/>
    <property type="match status" value="1"/>
</dbReference>